<reference evidence="2 3" key="1">
    <citation type="journal article" date="2018" name="Evol. Lett.">
        <title>Horizontal gene cluster transfer increased hallucinogenic mushroom diversity.</title>
        <authorList>
            <person name="Reynolds H.T."/>
            <person name="Vijayakumar V."/>
            <person name="Gluck-Thaler E."/>
            <person name="Korotkin H.B."/>
            <person name="Matheny P.B."/>
            <person name="Slot J.C."/>
        </authorList>
    </citation>
    <scope>NUCLEOTIDE SEQUENCE [LARGE SCALE GENOMIC DNA]</scope>
    <source>
        <strain evidence="2 3">2631</strain>
    </source>
</reference>
<dbReference type="Proteomes" id="UP000283269">
    <property type="component" value="Unassembled WGS sequence"/>
</dbReference>
<dbReference type="InterPro" id="IPR011010">
    <property type="entry name" value="DNA_brk_join_enz"/>
</dbReference>
<comment type="caution">
    <text evidence="2">The sequence shown here is derived from an EMBL/GenBank/DDBJ whole genome shotgun (WGS) entry which is preliminary data.</text>
</comment>
<dbReference type="InParanoid" id="A0A409XGZ3"/>
<name>A0A409XGZ3_PSICY</name>
<dbReference type="AlphaFoldDB" id="A0A409XGZ3"/>
<evidence type="ECO:0000256" key="1">
    <source>
        <dbReference type="ARBA" id="ARBA00023172"/>
    </source>
</evidence>
<protein>
    <submittedName>
        <fullName evidence="2">Uncharacterized protein</fullName>
    </submittedName>
</protein>
<dbReference type="PANTHER" id="PTHR34605:SF3">
    <property type="entry name" value="P CELL-TYPE AGGLUTINATION PROTEIN MAP4-LIKE-RELATED"/>
    <property type="match status" value="1"/>
</dbReference>
<dbReference type="PANTHER" id="PTHR34605">
    <property type="entry name" value="PHAGE_INTEGRASE DOMAIN-CONTAINING PROTEIN"/>
    <property type="match status" value="1"/>
</dbReference>
<dbReference type="STRING" id="93625.A0A409XGZ3"/>
<evidence type="ECO:0000313" key="2">
    <source>
        <dbReference type="EMBL" id="PPQ90027.1"/>
    </source>
</evidence>
<dbReference type="OrthoDB" id="3266428at2759"/>
<dbReference type="Gene3D" id="1.10.443.10">
    <property type="entry name" value="Intergrase catalytic core"/>
    <property type="match status" value="1"/>
</dbReference>
<evidence type="ECO:0000313" key="3">
    <source>
        <dbReference type="Proteomes" id="UP000283269"/>
    </source>
</evidence>
<dbReference type="InterPro" id="IPR013762">
    <property type="entry name" value="Integrase-like_cat_sf"/>
</dbReference>
<dbReference type="SUPFAM" id="SSF56349">
    <property type="entry name" value="DNA breaking-rejoining enzymes"/>
    <property type="match status" value="1"/>
</dbReference>
<dbReference type="GO" id="GO:0003677">
    <property type="term" value="F:DNA binding"/>
    <property type="evidence" value="ECO:0007669"/>
    <property type="project" value="InterPro"/>
</dbReference>
<dbReference type="EMBL" id="NHYD01001749">
    <property type="protein sequence ID" value="PPQ90027.1"/>
    <property type="molecule type" value="Genomic_DNA"/>
</dbReference>
<dbReference type="GO" id="GO:0015074">
    <property type="term" value="P:DNA integration"/>
    <property type="evidence" value="ECO:0007669"/>
    <property type="project" value="InterPro"/>
</dbReference>
<proteinExistence type="predicted"/>
<dbReference type="GO" id="GO:0006310">
    <property type="term" value="P:DNA recombination"/>
    <property type="evidence" value="ECO:0007669"/>
    <property type="project" value="UniProtKB-KW"/>
</dbReference>
<sequence length="302" mass="32445">MPASESLLCAFSVTKAAGKESLSCLGNWLAGIHFWHSLNGAPWHGDNALRIAKAGVRKLVPNSAHRDKCPPVTLAHMHALKVGLDPVSPLDAAVWALACVAFWSCCQLGELTVPSLHSFDPAKHVACSAPTVLRSSPGGINSAHFHIPWSKTTHYAGADIIIMSNGDPSDPLAALLNHLAVNAGLPDGAPYFAYRTAEGWSPLTKSAFLARCERIWFIKGLPKMAGHAFCIGGATELLLRGTHPDVVAVQGCWRSKAFLKYWHQIEGILSLFITGSFNADRAAQVSETMEAYHRLHNSSPSS</sequence>
<gene>
    <name evidence="2" type="ORF">CVT25_000799</name>
</gene>
<organism evidence="2 3">
    <name type="scientific">Psilocybe cyanescens</name>
    <dbReference type="NCBI Taxonomy" id="93625"/>
    <lineage>
        <taxon>Eukaryota</taxon>
        <taxon>Fungi</taxon>
        <taxon>Dikarya</taxon>
        <taxon>Basidiomycota</taxon>
        <taxon>Agaricomycotina</taxon>
        <taxon>Agaricomycetes</taxon>
        <taxon>Agaricomycetidae</taxon>
        <taxon>Agaricales</taxon>
        <taxon>Agaricineae</taxon>
        <taxon>Strophariaceae</taxon>
        <taxon>Psilocybe</taxon>
    </lineage>
</organism>
<keyword evidence="3" id="KW-1185">Reference proteome</keyword>
<dbReference type="InterPro" id="IPR052925">
    <property type="entry name" value="Phage_Integrase-like_Recomb"/>
</dbReference>
<keyword evidence="1" id="KW-0233">DNA recombination</keyword>
<accession>A0A409XGZ3</accession>